<evidence type="ECO:0000313" key="1">
    <source>
        <dbReference type="EMBL" id="TWT57678.1"/>
    </source>
</evidence>
<dbReference type="EMBL" id="SIHI01000001">
    <property type="protein sequence ID" value="TWT57678.1"/>
    <property type="molecule type" value="Genomic_DNA"/>
</dbReference>
<dbReference type="Proteomes" id="UP000317243">
    <property type="component" value="Unassembled WGS sequence"/>
</dbReference>
<protein>
    <submittedName>
        <fullName evidence="1">Uncharacterized protein</fullName>
    </submittedName>
</protein>
<accession>A0A5C5X4M7</accession>
<proteinExistence type="predicted"/>
<gene>
    <name evidence="1" type="ORF">KOR42_10420</name>
</gene>
<keyword evidence="2" id="KW-1185">Reference proteome</keyword>
<name>A0A5C5X4M7_9PLAN</name>
<comment type="caution">
    <text evidence="1">The sequence shown here is derived from an EMBL/GenBank/DDBJ whole genome shotgun (WGS) entry which is preliminary data.</text>
</comment>
<reference evidence="1 2" key="1">
    <citation type="submission" date="2019-02" db="EMBL/GenBank/DDBJ databases">
        <title>Deep-cultivation of Planctomycetes and their phenomic and genomic characterization uncovers novel biology.</title>
        <authorList>
            <person name="Wiegand S."/>
            <person name="Jogler M."/>
            <person name="Boedeker C."/>
            <person name="Pinto D."/>
            <person name="Vollmers J."/>
            <person name="Rivas-Marin E."/>
            <person name="Kohn T."/>
            <person name="Peeters S.H."/>
            <person name="Heuer A."/>
            <person name="Rast P."/>
            <person name="Oberbeckmann S."/>
            <person name="Bunk B."/>
            <person name="Jeske O."/>
            <person name="Meyerdierks A."/>
            <person name="Storesund J.E."/>
            <person name="Kallscheuer N."/>
            <person name="Luecker S."/>
            <person name="Lage O.M."/>
            <person name="Pohl T."/>
            <person name="Merkel B.J."/>
            <person name="Hornburger P."/>
            <person name="Mueller R.-W."/>
            <person name="Bruemmer F."/>
            <person name="Labrenz M."/>
            <person name="Spormann A.M."/>
            <person name="Op Den Camp H."/>
            <person name="Overmann J."/>
            <person name="Amann R."/>
            <person name="Jetten M.S.M."/>
            <person name="Mascher T."/>
            <person name="Medema M.H."/>
            <person name="Devos D.P."/>
            <person name="Kaster A.-K."/>
            <person name="Ovreas L."/>
            <person name="Rohde M."/>
            <person name="Galperin M.Y."/>
            <person name="Jogler C."/>
        </authorList>
    </citation>
    <scope>NUCLEOTIDE SEQUENCE [LARGE SCALE GENOMIC DNA]</scope>
    <source>
        <strain evidence="1 2">KOR42</strain>
    </source>
</reference>
<dbReference type="AlphaFoldDB" id="A0A5C5X4M7"/>
<sequence>MAPTDSVARGGNGIGASFGFLQDWIPSRIAVGAIQNLLTAMELLCDFSLESTQFSLAAFVDLQNESRQIQELLSVSE</sequence>
<organism evidence="1 2">
    <name type="scientific">Thalassoglobus neptunius</name>
    <dbReference type="NCBI Taxonomy" id="1938619"/>
    <lineage>
        <taxon>Bacteria</taxon>
        <taxon>Pseudomonadati</taxon>
        <taxon>Planctomycetota</taxon>
        <taxon>Planctomycetia</taxon>
        <taxon>Planctomycetales</taxon>
        <taxon>Planctomycetaceae</taxon>
        <taxon>Thalassoglobus</taxon>
    </lineage>
</organism>
<evidence type="ECO:0000313" key="2">
    <source>
        <dbReference type="Proteomes" id="UP000317243"/>
    </source>
</evidence>